<dbReference type="EC" id="5.1.3.2" evidence="2"/>
<keyword evidence="2" id="KW-0413">Isomerase</keyword>
<gene>
    <name evidence="2" type="ORF">MNB_SV-9-422</name>
</gene>
<feature type="domain" description="NAD(P)-binding" evidence="1">
    <location>
        <begin position="12"/>
        <end position="290"/>
    </location>
</feature>
<dbReference type="SUPFAM" id="SSF51735">
    <property type="entry name" value="NAD(P)-binding Rossmann-fold domains"/>
    <property type="match status" value="1"/>
</dbReference>
<dbReference type="GO" id="GO:0003978">
    <property type="term" value="F:UDP-glucose 4-epimerase activity"/>
    <property type="evidence" value="ECO:0007669"/>
    <property type="project" value="UniProtKB-EC"/>
</dbReference>
<dbReference type="Gene3D" id="3.90.25.10">
    <property type="entry name" value="UDP-galactose 4-epimerase, domain 1"/>
    <property type="match status" value="1"/>
</dbReference>
<dbReference type="AlphaFoldDB" id="A0A1W1BSU3"/>
<sequence>MKLASHSNSPVLITGITGFTGIHLEKYLTDLGYSVYGTVLSKSSKENHYQCNIVNKKEVDEVILKVKPKYIFHLAGISFVAESNASLMYNVNVIGTENILSSLVEFNINPKKVLISSSALIYGNLGFEVLDETMKPKPVNHYGCSKLSMEHIAEEYFDKLPIIITRNFNYTGVGQAEHFLIPKIIKHFKNNSKVIELGNINVAREFNDVRFVMESYYKLLHIDTSSSIVNLSSNNPIKLMKVIEEMNKLAGYDIQIEINKNFVRANEIQSLSGSIDKLTSMIGEIPHIDLIDTLTTMYNHK</sequence>
<dbReference type="Gene3D" id="3.40.50.720">
    <property type="entry name" value="NAD(P)-binding Rossmann-like Domain"/>
    <property type="match status" value="1"/>
</dbReference>
<dbReference type="PANTHER" id="PTHR43000">
    <property type="entry name" value="DTDP-D-GLUCOSE 4,6-DEHYDRATASE-RELATED"/>
    <property type="match status" value="1"/>
</dbReference>
<dbReference type="EMBL" id="FPHG01000031">
    <property type="protein sequence ID" value="SFV56593.1"/>
    <property type="molecule type" value="Genomic_DNA"/>
</dbReference>
<organism evidence="2">
    <name type="scientific">hydrothermal vent metagenome</name>
    <dbReference type="NCBI Taxonomy" id="652676"/>
    <lineage>
        <taxon>unclassified sequences</taxon>
        <taxon>metagenomes</taxon>
        <taxon>ecological metagenomes</taxon>
    </lineage>
</organism>
<name>A0A1W1BSU3_9ZZZZ</name>
<dbReference type="Pfam" id="PF16363">
    <property type="entry name" value="GDP_Man_Dehyd"/>
    <property type="match status" value="1"/>
</dbReference>
<protein>
    <submittedName>
        <fullName evidence="2">UDP-glucose 4-epimerase</fullName>
        <ecNumber evidence="2">5.1.3.2</ecNumber>
    </submittedName>
</protein>
<reference evidence="2" key="1">
    <citation type="submission" date="2016-10" db="EMBL/GenBank/DDBJ databases">
        <authorList>
            <person name="de Groot N.N."/>
        </authorList>
    </citation>
    <scope>NUCLEOTIDE SEQUENCE</scope>
</reference>
<accession>A0A1W1BSU3</accession>
<dbReference type="InterPro" id="IPR016040">
    <property type="entry name" value="NAD(P)-bd_dom"/>
</dbReference>
<evidence type="ECO:0000259" key="1">
    <source>
        <dbReference type="Pfam" id="PF16363"/>
    </source>
</evidence>
<dbReference type="InterPro" id="IPR036291">
    <property type="entry name" value="NAD(P)-bd_dom_sf"/>
</dbReference>
<evidence type="ECO:0000313" key="2">
    <source>
        <dbReference type="EMBL" id="SFV56593.1"/>
    </source>
</evidence>
<proteinExistence type="predicted"/>